<keyword evidence="8 13" id="KW-0472">Membrane</keyword>
<evidence type="ECO:0000256" key="7">
    <source>
        <dbReference type="ARBA" id="ARBA00023065"/>
    </source>
</evidence>
<comment type="function">
    <text evidence="10 13">F(1)F(0) ATP synthase produces ATP from ADP in the presence of a proton or sodium gradient. F-type ATPases consist of two structural domains, F(1) containing the extramembraneous catalytic core and F(0) containing the membrane proton channel, linked together by a central stalk and a peripheral stalk. During catalysis, ATP synthesis in the catalytic domain of F(1) is coupled via a rotary mechanism of the central stalk subunits to proton translocation.</text>
</comment>
<evidence type="ECO:0000256" key="14">
    <source>
        <dbReference type="RuleBase" id="RU003848"/>
    </source>
</evidence>
<keyword evidence="15" id="KW-0175">Coiled coil</keyword>
<keyword evidence="5 13" id="KW-0375">Hydrogen ion transport</keyword>
<sequence>MRFLLPLTLLATPAAAATGPFFSLSNTDFIVTIGFLVFIGVLIYFKVPGLLMGMLDKRADDIRKDLDEARALREEAQSLLASYERKTREAQTQADEIVAAAKAESQSAAEQAKVELEASVQRRLAAADEQITSARNAAVREVRDRAIAVATAVAGEVVARQLSADDANKLIDSSIDTVSAKLH</sequence>
<keyword evidence="6 13" id="KW-1133">Transmembrane helix</keyword>
<evidence type="ECO:0000256" key="6">
    <source>
        <dbReference type="ARBA" id="ARBA00022989"/>
    </source>
</evidence>
<evidence type="ECO:0000256" key="13">
    <source>
        <dbReference type="HAMAP-Rule" id="MF_01398"/>
    </source>
</evidence>
<evidence type="ECO:0000256" key="16">
    <source>
        <dbReference type="SAM" id="SignalP"/>
    </source>
</evidence>
<comment type="function">
    <text evidence="11">Component of the F(0) channel, it forms part of the peripheral stalk, linking F(1) to F(0). The b'-subunit is a diverged and duplicated form of b found in plants and photosynthetic bacteria.</text>
</comment>
<evidence type="ECO:0000256" key="3">
    <source>
        <dbReference type="ARBA" id="ARBA00022547"/>
    </source>
</evidence>
<organism evidence="17 18">
    <name type="scientific">Jannaschia ovalis</name>
    <dbReference type="NCBI Taxonomy" id="3038773"/>
    <lineage>
        <taxon>Bacteria</taxon>
        <taxon>Pseudomonadati</taxon>
        <taxon>Pseudomonadota</taxon>
        <taxon>Alphaproteobacteria</taxon>
        <taxon>Rhodobacterales</taxon>
        <taxon>Roseobacteraceae</taxon>
        <taxon>Jannaschia</taxon>
    </lineage>
</organism>
<evidence type="ECO:0000256" key="11">
    <source>
        <dbReference type="ARBA" id="ARBA00025614"/>
    </source>
</evidence>
<evidence type="ECO:0000256" key="12">
    <source>
        <dbReference type="ARBA" id="ARBA00037847"/>
    </source>
</evidence>
<proteinExistence type="inferred from homology"/>
<evidence type="ECO:0000256" key="15">
    <source>
        <dbReference type="SAM" id="Coils"/>
    </source>
</evidence>
<keyword evidence="9 13" id="KW-0066">ATP synthesis</keyword>
<keyword evidence="13" id="KW-1003">Cell membrane</keyword>
<keyword evidence="18" id="KW-1185">Reference proteome</keyword>
<feature type="signal peptide" evidence="16">
    <location>
        <begin position="1"/>
        <end position="16"/>
    </location>
</feature>
<dbReference type="InterPro" id="IPR002146">
    <property type="entry name" value="ATP_synth_b/b'su_bac/chlpt"/>
</dbReference>
<evidence type="ECO:0000256" key="9">
    <source>
        <dbReference type="ARBA" id="ARBA00023310"/>
    </source>
</evidence>
<evidence type="ECO:0000256" key="4">
    <source>
        <dbReference type="ARBA" id="ARBA00022692"/>
    </source>
</evidence>
<feature type="coiled-coil region" evidence="15">
    <location>
        <begin position="59"/>
        <end position="93"/>
    </location>
</feature>
<dbReference type="RefSeq" id="WP_279966864.1">
    <property type="nucleotide sequence ID" value="NZ_CP122537.1"/>
</dbReference>
<accession>A0ABY8LHQ7</accession>
<feature type="transmembrane region" description="Helical" evidence="13">
    <location>
        <begin position="32"/>
        <end position="55"/>
    </location>
</feature>
<gene>
    <name evidence="13" type="primary">atpF</name>
    <name evidence="17" type="ORF">P8627_06325</name>
</gene>
<reference evidence="17 18" key="1">
    <citation type="submission" date="2023-04" db="EMBL/GenBank/DDBJ databases">
        <title>Jannaschia ovalis sp. nov., a marine bacterium isolated from sea tidal flat.</title>
        <authorList>
            <person name="Kwon D.Y."/>
            <person name="Kim J.-J."/>
        </authorList>
    </citation>
    <scope>NUCLEOTIDE SEQUENCE [LARGE SCALE GENOMIC DNA]</scope>
    <source>
        <strain evidence="17 18">GRR-S6-38</strain>
    </source>
</reference>
<keyword evidence="2 13" id="KW-0813">Transport</keyword>
<evidence type="ECO:0000256" key="2">
    <source>
        <dbReference type="ARBA" id="ARBA00022448"/>
    </source>
</evidence>
<protein>
    <recommendedName>
        <fullName evidence="13">ATP synthase subunit b</fullName>
    </recommendedName>
    <alternativeName>
        <fullName evidence="13">ATP synthase F(0) sector subunit b</fullName>
    </alternativeName>
    <alternativeName>
        <fullName evidence="13">ATPase subunit I</fullName>
    </alternativeName>
    <alternativeName>
        <fullName evidence="13">F-type ATPase subunit b</fullName>
        <shortName evidence="13">F-ATPase subunit b</shortName>
    </alternativeName>
</protein>
<comment type="similarity">
    <text evidence="1 13 14">Belongs to the ATPase B chain family.</text>
</comment>
<dbReference type="EMBL" id="CP122537">
    <property type="protein sequence ID" value="WGH79875.1"/>
    <property type="molecule type" value="Genomic_DNA"/>
</dbReference>
<evidence type="ECO:0000256" key="10">
    <source>
        <dbReference type="ARBA" id="ARBA00025198"/>
    </source>
</evidence>
<keyword evidence="16" id="KW-0732">Signal</keyword>
<evidence type="ECO:0000256" key="5">
    <source>
        <dbReference type="ARBA" id="ARBA00022781"/>
    </source>
</evidence>
<feature type="chain" id="PRO_5045937347" description="ATP synthase subunit b" evidence="16">
    <location>
        <begin position="17"/>
        <end position="183"/>
    </location>
</feature>
<dbReference type="Proteomes" id="UP001243420">
    <property type="component" value="Chromosome"/>
</dbReference>
<comment type="subunit">
    <text evidence="13">F-type ATPases have 2 components, F(1) - the catalytic core - and F(0) - the membrane proton channel. F(1) has five subunits: alpha(3), beta(3), gamma(1), delta(1), epsilon(1). F(0) has three main subunits: a(1), b(2) and c(10-14). The alpha and beta chains form an alternating ring which encloses part of the gamma chain. F(1) is attached to F(0) by a central stalk formed by the gamma and epsilon chains, while a peripheral stalk is formed by the delta and b chains.</text>
</comment>
<evidence type="ECO:0000313" key="17">
    <source>
        <dbReference type="EMBL" id="WGH79875.1"/>
    </source>
</evidence>
<dbReference type="InterPro" id="IPR050059">
    <property type="entry name" value="ATP_synthase_B_chain"/>
</dbReference>
<evidence type="ECO:0000313" key="18">
    <source>
        <dbReference type="Proteomes" id="UP001243420"/>
    </source>
</evidence>
<dbReference type="NCBIfam" id="NF009989">
    <property type="entry name" value="PRK13455.1"/>
    <property type="match status" value="1"/>
</dbReference>
<dbReference type="Pfam" id="PF00430">
    <property type="entry name" value="ATP-synt_B"/>
    <property type="match status" value="1"/>
</dbReference>
<dbReference type="PANTHER" id="PTHR33445:SF1">
    <property type="entry name" value="ATP SYNTHASE SUBUNIT B"/>
    <property type="match status" value="1"/>
</dbReference>
<dbReference type="CDD" id="cd06503">
    <property type="entry name" value="ATP-synt_Fo_b"/>
    <property type="match status" value="1"/>
</dbReference>
<evidence type="ECO:0000256" key="8">
    <source>
        <dbReference type="ARBA" id="ARBA00023136"/>
    </source>
</evidence>
<comment type="subcellular location">
    <subcellularLocation>
        <location evidence="13">Cell membrane</location>
        <topology evidence="13">Single-pass membrane protein</topology>
    </subcellularLocation>
    <subcellularLocation>
        <location evidence="12">Endomembrane system</location>
        <topology evidence="12">Single-pass membrane protein</topology>
    </subcellularLocation>
</comment>
<keyword evidence="7 13" id="KW-0406">Ion transport</keyword>
<dbReference type="HAMAP" id="MF_01398">
    <property type="entry name" value="ATP_synth_b_bprime"/>
    <property type="match status" value="1"/>
</dbReference>
<name>A0ABY8LHQ7_9RHOB</name>
<keyword evidence="3 13" id="KW-0138">CF(0)</keyword>
<keyword evidence="4 13" id="KW-0812">Transmembrane</keyword>
<evidence type="ECO:0000256" key="1">
    <source>
        <dbReference type="ARBA" id="ARBA00005513"/>
    </source>
</evidence>
<dbReference type="PANTHER" id="PTHR33445">
    <property type="entry name" value="ATP SYNTHASE SUBUNIT B', CHLOROPLASTIC"/>
    <property type="match status" value="1"/>
</dbReference>